<dbReference type="Gene3D" id="3.40.190.10">
    <property type="entry name" value="Periplasmic binding protein-like II"/>
    <property type="match status" value="2"/>
</dbReference>
<dbReference type="STRING" id="318161.Sden_3062"/>
<keyword evidence="3" id="KW-0732">Signal</keyword>
<accession>Q12JN6</accession>
<dbReference type="InterPro" id="IPR015168">
    <property type="entry name" value="SsuA/THI5"/>
</dbReference>
<protein>
    <recommendedName>
        <fullName evidence="4">SsuA/THI5-like domain-containing protein</fullName>
    </recommendedName>
</protein>
<dbReference type="OrthoDB" id="6212007at2"/>
<dbReference type="RefSeq" id="WP_011497486.1">
    <property type="nucleotide sequence ID" value="NC_007954.1"/>
</dbReference>
<keyword evidence="6" id="KW-1185">Reference proteome</keyword>
<feature type="domain" description="SsuA/THI5-like" evidence="4">
    <location>
        <begin position="45"/>
        <end position="253"/>
    </location>
</feature>
<dbReference type="HOGENOM" id="CLU_028871_9_0_6"/>
<evidence type="ECO:0000313" key="5">
    <source>
        <dbReference type="EMBL" id="ABE56340.1"/>
    </source>
</evidence>
<name>Q12JN6_SHEDO</name>
<evidence type="ECO:0000256" key="1">
    <source>
        <dbReference type="ARBA" id="ARBA00004418"/>
    </source>
</evidence>
<evidence type="ECO:0000313" key="6">
    <source>
        <dbReference type="Proteomes" id="UP000001982"/>
    </source>
</evidence>
<dbReference type="PANTHER" id="PTHR30024">
    <property type="entry name" value="ALIPHATIC SULFONATES-BINDING PROTEIN-RELATED"/>
    <property type="match status" value="1"/>
</dbReference>
<dbReference type="Proteomes" id="UP000001982">
    <property type="component" value="Chromosome"/>
</dbReference>
<comment type="similarity">
    <text evidence="2">Belongs to the bacterial solute-binding protein SsuA/TauA family.</text>
</comment>
<sequence>MIRLALILTGFILATGVIYKSVFATANFPIIPHTYRIAVSSTPLSAPFFVAEQQGLFKKFGLNIELQLLNGGVKCFEQMIAGDAEFATASETVVMFNSFFRDDFTVLTSFVESDNDVKLLSLNPDKYPNIANLKGARVGMIKSSASEFFIDNTLILHSKSLDFIDRVYLSASELVPALLAGKVDIISAWEPLGYQVSQLATGPIQVLSTKGLYSLSFNLITKKNLAKKNVEANARILQALSEAIDLINAAPEQYQQDVSQLLQVSQSELSYSWRDYVFRLSLGNSLVSNLQTQARWALQNRLVPGDVTVDFRNVIHTQAFEDMSRQRSLW</sequence>
<dbReference type="EMBL" id="CP000302">
    <property type="protein sequence ID" value="ABE56340.1"/>
    <property type="molecule type" value="Genomic_DNA"/>
</dbReference>
<dbReference type="SUPFAM" id="SSF53850">
    <property type="entry name" value="Periplasmic binding protein-like II"/>
    <property type="match status" value="1"/>
</dbReference>
<reference evidence="5 6" key="1">
    <citation type="submission" date="2006-03" db="EMBL/GenBank/DDBJ databases">
        <title>Complete sequence of Shewanella denitrificans OS217.</title>
        <authorList>
            <consortium name="US DOE Joint Genome Institute"/>
            <person name="Copeland A."/>
            <person name="Lucas S."/>
            <person name="Lapidus A."/>
            <person name="Barry K."/>
            <person name="Detter J.C."/>
            <person name="Glavina del Rio T."/>
            <person name="Hammon N."/>
            <person name="Israni S."/>
            <person name="Dalin E."/>
            <person name="Tice H."/>
            <person name="Pitluck S."/>
            <person name="Brettin T."/>
            <person name="Bruce D."/>
            <person name="Han C."/>
            <person name="Tapia R."/>
            <person name="Gilna P."/>
            <person name="Kiss H."/>
            <person name="Schmutz J."/>
            <person name="Larimer F."/>
            <person name="Land M."/>
            <person name="Hauser L."/>
            <person name="Kyrpides N."/>
            <person name="Lykidis A."/>
            <person name="Richardson P."/>
        </authorList>
    </citation>
    <scope>NUCLEOTIDE SEQUENCE [LARGE SCALE GENOMIC DNA]</scope>
    <source>
        <strain evidence="6">OS217 / ATCC BAA-1090 / DSM 15013</strain>
    </source>
</reference>
<dbReference type="AlphaFoldDB" id="Q12JN6"/>
<evidence type="ECO:0000259" key="4">
    <source>
        <dbReference type="Pfam" id="PF09084"/>
    </source>
</evidence>
<dbReference type="KEGG" id="sdn:Sden_3062"/>
<dbReference type="GO" id="GO:0042597">
    <property type="term" value="C:periplasmic space"/>
    <property type="evidence" value="ECO:0007669"/>
    <property type="project" value="UniProtKB-SubCell"/>
</dbReference>
<dbReference type="PANTHER" id="PTHR30024:SF47">
    <property type="entry name" value="TAURINE-BINDING PERIPLASMIC PROTEIN"/>
    <property type="match status" value="1"/>
</dbReference>
<dbReference type="GO" id="GO:0042918">
    <property type="term" value="P:alkanesulfonate transmembrane transport"/>
    <property type="evidence" value="ECO:0007669"/>
    <property type="project" value="TreeGrafter"/>
</dbReference>
<comment type="subcellular location">
    <subcellularLocation>
        <location evidence="1">Periplasm</location>
    </subcellularLocation>
</comment>
<organism evidence="5 6">
    <name type="scientific">Shewanella denitrificans (strain OS217 / ATCC BAA-1090 / DSM 15013)</name>
    <dbReference type="NCBI Taxonomy" id="318161"/>
    <lineage>
        <taxon>Bacteria</taxon>
        <taxon>Pseudomonadati</taxon>
        <taxon>Pseudomonadota</taxon>
        <taxon>Gammaproteobacteria</taxon>
        <taxon>Alteromonadales</taxon>
        <taxon>Shewanellaceae</taxon>
        <taxon>Shewanella</taxon>
    </lineage>
</organism>
<evidence type="ECO:0000256" key="2">
    <source>
        <dbReference type="ARBA" id="ARBA00010742"/>
    </source>
</evidence>
<evidence type="ECO:0000256" key="3">
    <source>
        <dbReference type="ARBA" id="ARBA00022729"/>
    </source>
</evidence>
<gene>
    <name evidence="5" type="ordered locus">Sden_3062</name>
</gene>
<proteinExistence type="inferred from homology"/>
<dbReference type="Pfam" id="PF09084">
    <property type="entry name" value="NMT1"/>
    <property type="match status" value="1"/>
</dbReference>
<dbReference type="eggNOG" id="COG0715">
    <property type="taxonomic scope" value="Bacteria"/>
</dbReference>